<accession>A0ABD0KC32</accession>
<sequence length="91" mass="10120">MGRENIGCDKCPWTRTFTGVPEPLVMHASTGSRQSWRQNIVLLSPLVHIALIYAPAHHRFTSSTLTVQTVDRTCFEYLAWPVVVLGASSHA</sequence>
<protein>
    <submittedName>
        <fullName evidence="1">Uncharacterized protein</fullName>
    </submittedName>
</protein>
<gene>
    <name evidence="1" type="ORF">BaRGS_00024092</name>
</gene>
<comment type="caution">
    <text evidence="1">The sequence shown here is derived from an EMBL/GenBank/DDBJ whole genome shotgun (WGS) entry which is preliminary data.</text>
</comment>
<keyword evidence="2" id="KW-1185">Reference proteome</keyword>
<organism evidence="1 2">
    <name type="scientific">Batillaria attramentaria</name>
    <dbReference type="NCBI Taxonomy" id="370345"/>
    <lineage>
        <taxon>Eukaryota</taxon>
        <taxon>Metazoa</taxon>
        <taxon>Spiralia</taxon>
        <taxon>Lophotrochozoa</taxon>
        <taxon>Mollusca</taxon>
        <taxon>Gastropoda</taxon>
        <taxon>Caenogastropoda</taxon>
        <taxon>Sorbeoconcha</taxon>
        <taxon>Cerithioidea</taxon>
        <taxon>Batillariidae</taxon>
        <taxon>Batillaria</taxon>
    </lineage>
</organism>
<dbReference type="EMBL" id="JACVVK020000206">
    <property type="protein sequence ID" value="KAK7484684.1"/>
    <property type="molecule type" value="Genomic_DNA"/>
</dbReference>
<name>A0ABD0KC32_9CAEN</name>
<evidence type="ECO:0000313" key="2">
    <source>
        <dbReference type="Proteomes" id="UP001519460"/>
    </source>
</evidence>
<proteinExistence type="predicted"/>
<dbReference type="AlphaFoldDB" id="A0ABD0KC32"/>
<reference evidence="1 2" key="1">
    <citation type="journal article" date="2023" name="Sci. Data">
        <title>Genome assembly of the Korean intertidal mud-creeper Batillaria attramentaria.</title>
        <authorList>
            <person name="Patra A.K."/>
            <person name="Ho P.T."/>
            <person name="Jun S."/>
            <person name="Lee S.J."/>
            <person name="Kim Y."/>
            <person name="Won Y.J."/>
        </authorList>
    </citation>
    <scope>NUCLEOTIDE SEQUENCE [LARGE SCALE GENOMIC DNA]</scope>
    <source>
        <strain evidence="1">Wonlab-2016</strain>
    </source>
</reference>
<dbReference type="Proteomes" id="UP001519460">
    <property type="component" value="Unassembled WGS sequence"/>
</dbReference>
<evidence type="ECO:0000313" key="1">
    <source>
        <dbReference type="EMBL" id="KAK7484684.1"/>
    </source>
</evidence>